<reference evidence="1 2" key="1">
    <citation type="submission" date="2021-05" db="EMBL/GenBank/DDBJ databases">
        <title>Genome Assembly of Synthetic Allotetraploid Brassica napus Reveals Homoeologous Exchanges between Subgenomes.</title>
        <authorList>
            <person name="Davis J.T."/>
        </authorList>
    </citation>
    <scope>NUCLEOTIDE SEQUENCE [LARGE SCALE GENOMIC DNA]</scope>
    <source>
        <strain evidence="2">cv. Da-Ae</strain>
        <tissue evidence="1">Seedling</tissue>
    </source>
</reference>
<sequence>SFRYRFTVQPYIIQINATTVNTPIKENIPEIPSYIFRPQRYTHLISLASETNFLPDVVGQIRIIQRSDICNHKTNRKIIIGLLLNISIIVRLTIWDNQAANFRELQGISNRKYQVVIITSASPRLYEGTRFYFDNNIDIIQRFQKEE</sequence>
<accession>A0ABQ7YJM1</accession>
<evidence type="ECO:0000313" key="2">
    <source>
        <dbReference type="Proteomes" id="UP000824890"/>
    </source>
</evidence>
<evidence type="ECO:0008006" key="3">
    <source>
        <dbReference type="Google" id="ProtNLM"/>
    </source>
</evidence>
<name>A0ABQ7YJM1_BRANA</name>
<gene>
    <name evidence="1" type="ORF">HID58_075436</name>
</gene>
<evidence type="ECO:0000313" key="1">
    <source>
        <dbReference type="EMBL" id="KAH0868414.1"/>
    </source>
</evidence>
<dbReference type="Proteomes" id="UP000824890">
    <property type="component" value="Unassembled WGS sequence"/>
</dbReference>
<organism evidence="1 2">
    <name type="scientific">Brassica napus</name>
    <name type="common">Rape</name>
    <dbReference type="NCBI Taxonomy" id="3708"/>
    <lineage>
        <taxon>Eukaryota</taxon>
        <taxon>Viridiplantae</taxon>
        <taxon>Streptophyta</taxon>
        <taxon>Embryophyta</taxon>
        <taxon>Tracheophyta</taxon>
        <taxon>Spermatophyta</taxon>
        <taxon>Magnoliopsida</taxon>
        <taxon>eudicotyledons</taxon>
        <taxon>Gunneridae</taxon>
        <taxon>Pentapetalae</taxon>
        <taxon>rosids</taxon>
        <taxon>malvids</taxon>
        <taxon>Brassicales</taxon>
        <taxon>Brassicaceae</taxon>
        <taxon>Brassiceae</taxon>
        <taxon>Brassica</taxon>
    </lineage>
</organism>
<dbReference type="Gene3D" id="2.40.50.140">
    <property type="entry name" value="Nucleic acid-binding proteins"/>
    <property type="match status" value="1"/>
</dbReference>
<feature type="non-terminal residue" evidence="1">
    <location>
        <position position="1"/>
    </location>
</feature>
<protein>
    <recommendedName>
        <fullName evidence="3">Replication protein A OB domain-containing protein</fullName>
    </recommendedName>
</protein>
<keyword evidence="2" id="KW-1185">Reference proteome</keyword>
<dbReference type="InterPro" id="IPR012340">
    <property type="entry name" value="NA-bd_OB-fold"/>
</dbReference>
<dbReference type="EMBL" id="JAGKQM010000017">
    <property type="protein sequence ID" value="KAH0868414.1"/>
    <property type="molecule type" value="Genomic_DNA"/>
</dbReference>
<comment type="caution">
    <text evidence="1">The sequence shown here is derived from an EMBL/GenBank/DDBJ whole genome shotgun (WGS) entry which is preliminary data.</text>
</comment>
<proteinExistence type="predicted"/>